<dbReference type="GO" id="GO:0009279">
    <property type="term" value="C:cell outer membrane"/>
    <property type="evidence" value="ECO:0007669"/>
    <property type="project" value="UniProtKB-SubCell"/>
</dbReference>
<protein>
    <submittedName>
        <fullName evidence="8">Starch-binding associating with outer membrane</fullName>
    </submittedName>
</protein>
<dbReference type="OrthoDB" id="5694214at2"/>
<evidence type="ECO:0000259" key="6">
    <source>
        <dbReference type="Pfam" id="PF07980"/>
    </source>
</evidence>
<dbReference type="Gene3D" id="1.25.40.390">
    <property type="match status" value="1"/>
</dbReference>
<reference evidence="9" key="1">
    <citation type="submission" date="2017-09" db="EMBL/GenBank/DDBJ databases">
        <authorList>
            <person name="Varghese N."/>
            <person name="Submissions S."/>
        </authorList>
    </citation>
    <scope>NUCLEOTIDE SEQUENCE [LARGE SCALE GENOMIC DNA]</scope>
    <source>
        <strain evidence="9">DSM 29961</strain>
    </source>
</reference>
<gene>
    <name evidence="8" type="ORF">SAMN06269250_2314</name>
</gene>
<keyword evidence="5" id="KW-0998">Cell outer membrane</keyword>
<name>A0A286FIP4_9BACT</name>
<dbReference type="Proteomes" id="UP000219452">
    <property type="component" value="Unassembled WGS sequence"/>
</dbReference>
<dbReference type="Pfam" id="PF07980">
    <property type="entry name" value="SusD_RagB"/>
    <property type="match status" value="1"/>
</dbReference>
<keyword evidence="9" id="KW-1185">Reference proteome</keyword>
<evidence type="ECO:0000256" key="2">
    <source>
        <dbReference type="ARBA" id="ARBA00006275"/>
    </source>
</evidence>
<sequence>MKKSFRYIIIALGMAIGLPACEVERLPETSISDQTFWRSEGDLKAAANYLYTFLPNWSTDDVWSDDAIGLASNSISDGSRLAPATDGNYNTNYNLIRAANNIVEKAPRASGNASQTVIDRYSAEARFFRAWGYFALVQRYGEVPLILKTLDESSAELTAPASPREAIFDQIYQDLDFAAQKLPTHTALGTADFGRISNTTALAFKARVALFEGTRAKYHAYGDPTKHLKAAADAAKAVIDSKQHNLYTGQYFDLFQMPGEGRQNPENILVKQFGVSLTERVVTHSYYRGSLENGNMNPTKSLADSYLMKDGLPITKSPLYKAPVASVDVFRDRDTRMGDTFMKRGDPMMTTKPIFDIAPLVFNKTGFMFRKTANIDDWNTQASTIDRPIIRYAEVLVTYAEALFELNGTISDADLDLTVNRLRQRGGVAKLTNAFATANGLTMRDEIRRERRVELAQEGLRYWDLIRWKTAEVELPKPVLGNFFFKTEFGTVAAVRLTADNYILVQDASFRRFDAQKDYLWPLPINEIALNPSLKQNPGW</sequence>
<proteinExistence type="inferred from homology"/>
<dbReference type="InterPro" id="IPR033985">
    <property type="entry name" value="SusD-like_N"/>
</dbReference>
<evidence type="ECO:0000256" key="3">
    <source>
        <dbReference type="ARBA" id="ARBA00022729"/>
    </source>
</evidence>
<dbReference type="RefSeq" id="WP_097125846.1">
    <property type="nucleotide sequence ID" value="NZ_OCNH01000001.1"/>
</dbReference>
<dbReference type="SUPFAM" id="SSF48452">
    <property type="entry name" value="TPR-like"/>
    <property type="match status" value="1"/>
</dbReference>
<dbReference type="AlphaFoldDB" id="A0A286FIP4"/>
<keyword evidence="4" id="KW-0472">Membrane</keyword>
<evidence type="ECO:0000256" key="4">
    <source>
        <dbReference type="ARBA" id="ARBA00023136"/>
    </source>
</evidence>
<keyword evidence="3" id="KW-0732">Signal</keyword>
<dbReference type="EMBL" id="OCNH01000001">
    <property type="protein sequence ID" value="SOD82956.1"/>
    <property type="molecule type" value="Genomic_DNA"/>
</dbReference>
<comment type="similarity">
    <text evidence="2">Belongs to the SusD family.</text>
</comment>
<feature type="domain" description="RagB/SusD" evidence="6">
    <location>
        <begin position="293"/>
        <end position="540"/>
    </location>
</feature>
<evidence type="ECO:0000256" key="1">
    <source>
        <dbReference type="ARBA" id="ARBA00004442"/>
    </source>
</evidence>
<evidence type="ECO:0000256" key="5">
    <source>
        <dbReference type="ARBA" id="ARBA00023237"/>
    </source>
</evidence>
<evidence type="ECO:0000259" key="7">
    <source>
        <dbReference type="Pfam" id="PF14322"/>
    </source>
</evidence>
<feature type="domain" description="SusD-like N-terminal" evidence="7">
    <location>
        <begin position="84"/>
        <end position="210"/>
    </location>
</feature>
<dbReference type="Pfam" id="PF14322">
    <property type="entry name" value="SusD-like_3"/>
    <property type="match status" value="1"/>
</dbReference>
<organism evidence="8 9">
    <name type="scientific">Spirosoma fluviale</name>
    <dbReference type="NCBI Taxonomy" id="1597977"/>
    <lineage>
        <taxon>Bacteria</taxon>
        <taxon>Pseudomonadati</taxon>
        <taxon>Bacteroidota</taxon>
        <taxon>Cytophagia</taxon>
        <taxon>Cytophagales</taxon>
        <taxon>Cytophagaceae</taxon>
        <taxon>Spirosoma</taxon>
    </lineage>
</organism>
<dbReference type="InterPro" id="IPR012944">
    <property type="entry name" value="SusD_RagB_dom"/>
</dbReference>
<dbReference type="InterPro" id="IPR011990">
    <property type="entry name" value="TPR-like_helical_dom_sf"/>
</dbReference>
<evidence type="ECO:0000313" key="8">
    <source>
        <dbReference type="EMBL" id="SOD82956.1"/>
    </source>
</evidence>
<evidence type="ECO:0000313" key="9">
    <source>
        <dbReference type="Proteomes" id="UP000219452"/>
    </source>
</evidence>
<comment type="subcellular location">
    <subcellularLocation>
        <location evidence="1">Cell outer membrane</location>
    </subcellularLocation>
</comment>
<accession>A0A286FIP4</accession>